<comment type="subunit">
    <text evidence="2">Interacts with coenzyme Q.</text>
</comment>
<name>A0ABR1KCI1_9PEZI</name>
<dbReference type="EMBL" id="JBBPHU010000011">
    <property type="protein sequence ID" value="KAK7512187.1"/>
    <property type="molecule type" value="Genomic_DNA"/>
</dbReference>
<protein>
    <submittedName>
        <fullName evidence="5">Dehydrase and lipid transport-domain-containing protein</fullName>
    </submittedName>
</protein>
<comment type="function">
    <text evidence="3">Required for the function of coenzyme Q in the respiratory chain. May serve as a chaperone or may be involved in the transport of Q6 from its site of synthesis to the catalytic sites of the respiratory complexes.</text>
</comment>
<evidence type="ECO:0000259" key="4">
    <source>
        <dbReference type="Pfam" id="PF03364"/>
    </source>
</evidence>
<proteinExistence type="inferred from homology"/>
<organism evidence="5 6">
    <name type="scientific">Phyllosticta citriasiana</name>
    <dbReference type="NCBI Taxonomy" id="595635"/>
    <lineage>
        <taxon>Eukaryota</taxon>
        <taxon>Fungi</taxon>
        <taxon>Dikarya</taxon>
        <taxon>Ascomycota</taxon>
        <taxon>Pezizomycotina</taxon>
        <taxon>Dothideomycetes</taxon>
        <taxon>Dothideomycetes incertae sedis</taxon>
        <taxon>Botryosphaeriales</taxon>
        <taxon>Phyllostictaceae</taxon>
        <taxon>Phyllosticta</taxon>
    </lineage>
</organism>
<dbReference type="Proteomes" id="UP001363622">
    <property type="component" value="Unassembled WGS sequence"/>
</dbReference>
<dbReference type="PANTHER" id="PTHR12901:SF10">
    <property type="entry name" value="COENZYME Q-BINDING PROTEIN COQ10, MITOCHONDRIAL"/>
    <property type="match status" value="1"/>
</dbReference>
<comment type="caution">
    <text evidence="5">The sequence shown here is derived from an EMBL/GenBank/DDBJ whole genome shotgun (WGS) entry which is preliminary data.</text>
</comment>
<evidence type="ECO:0000256" key="2">
    <source>
        <dbReference type="ARBA" id="ARBA00011814"/>
    </source>
</evidence>
<dbReference type="CDD" id="cd07813">
    <property type="entry name" value="COQ10p_like"/>
    <property type="match status" value="1"/>
</dbReference>
<evidence type="ECO:0000313" key="5">
    <source>
        <dbReference type="EMBL" id="KAK7512187.1"/>
    </source>
</evidence>
<dbReference type="Gene3D" id="3.30.530.20">
    <property type="match status" value="1"/>
</dbReference>
<dbReference type="SUPFAM" id="SSF55961">
    <property type="entry name" value="Bet v1-like"/>
    <property type="match status" value="1"/>
</dbReference>
<dbReference type="PANTHER" id="PTHR12901">
    <property type="entry name" value="SPERM PROTEIN HOMOLOG"/>
    <property type="match status" value="1"/>
</dbReference>
<comment type="similarity">
    <text evidence="1">Belongs to the COQ10 family.</text>
</comment>
<evidence type="ECO:0000256" key="3">
    <source>
        <dbReference type="ARBA" id="ARBA00024947"/>
    </source>
</evidence>
<dbReference type="InterPro" id="IPR044996">
    <property type="entry name" value="COQ10-like"/>
</dbReference>
<evidence type="ECO:0000313" key="6">
    <source>
        <dbReference type="Proteomes" id="UP001363622"/>
    </source>
</evidence>
<feature type="domain" description="Coenzyme Q-binding protein COQ10 START" evidence="4">
    <location>
        <begin position="71"/>
        <end position="251"/>
    </location>
</feature>
<keyword evidence="6" id="KW-1185">Reference proteome</keyword>
<dbReference type="Pfam" id="PF03364">
    <property type="entry name" value="Polyketide_cyc"/>
    <property type="match status" value="1"/>
</dbReference>
<reference evidence="5 6" key="1">
    <citation type="submission" date="2024-04" db="EMBL/GenBank/DDBJ databases">
        <title>Phyllosticta paracitricarpa is synonymous to the EU quarantine fungus P. citricarpa based on phylogenomic analyses.</title>
        <authorList>
            <consortium name="Lawrence Berkeley National Laboratory"/>
            <person name="Van Ingen-Buijs V.A."/>
            <person name="Van Westerhoven A.C."/>
            <person name="Haridas S."/>
            <person name="Skiadas P."/>
            <person name="Martin F."/>
            <person name="Groenewald J.Z."/>
            <person name="Crous P.W."/>
            <person name="Seidl M.F."/>
        </authorList>
    </citation>
    <scope>NUCLEOTIDE SEQUENCE [LARGE SCALE GENOMIC DNA]</scope>
    <source>
        <strain evidence="5 6">CBS 123371</strain>
    </source>
</reference>
<accession>A0ABR1KCI1</accession>
<sequence length="269" mass="29163">MKVLQKSTPLLQSALRPILVHRLNTRIIVPHIQSPRQTQQSRRTFLPDLNPFGASNSSPALQTYSATRTLPYAPGPIYAIIADVSSYSSFLPFCSASTVTQWSAPDAVLRKQWPHQATLVVGWQGISESFQSRVYCVPERIVEAVSGDSQTALDKDLIRHHLAVGETGAKGEVKGQQQGDGARLLTSLNTRWTVTPSSEALEGAEAAQRQAANSQTKVTLSIEFAFANPLYSAMSAAVTPKVAGLMIEAFEQRVAKLLGPSHADKELDA</sequence>
<dbReference type="InterPro" id="IPR005031">
    <property type="entry name" value="COQ10_START"/>
</dbReference>
<dbReference type="InterPro" id="IPR023393">
    <property type="entry name" value="START-like_dom_sf"/>
</dbReference>
<evidence type="ECO:0000256" key="1">
    <source>
        <dbReference type="ARBA" id="ARBA00006885"/>
    </source>
</evidence>
<gene>
    <name evidence="5" type="ORF">IWZ03DRAFT_385746</name>
</gene>